<feature type="domain" description="Cardiolipin synthase N-terminal" evidence="8">
    <location>
        <begin position="17"/>
        <end position="59"/>
    </location>
</feature>
<feature type="compositionally biased region" description="Basic and acidic residues" evidence="6">
    <location>
        <begin position="97"/>
        <end position="112"/>
    </location>
</feature>
<evidence type="ECO:0000256" key="2">
    <source>
        <dbReference type="ARBA" id="ARBA00022475"/>
    </source>
</evidence>
<dbReference type="EMBL" id="CAFBMB010000100">
    <property type="protein sequence ID" value="CAB4905186.1"/>
    <property type="molecule type" value="Genomic_DNA"/>
</dbReference>
<dbReference type="AlphaFoldDB" id="A0A6J7GDU3"/>
<comment type="subcellular location">
    <subcellularLocation>
        <location evidence="1">Cell membrane</location>
        <topology evidence="1">Multi-pass membrane protein</topology>
    </subcellularLocation>
</comment>
<evidence type="ECO:0000256" key="3">
    <source>
        <dbReference type="ARBA" id="ARBA00022692"/>
    </source>
</evidence>
<keyword evidence="4 7" id="KW-1133">Transmembrane helix</keyword>
<keyword evidence="5 7" id="KW-0472">Membrane</keyword>
<evidence type="ECO:0000259" key="8">
    <source>
        <dbReference type="Pfam" id="PF13396"/>
    </source>
</evidence>
<evidence type="ECO:0000256" key="7">
    <source>
        <dbReference type="SAM" id="Phobius"/>
    </source>
</evidence>
<sequence>MVRLFLILVAIVVVCEIFALVSAALADPARVRGVPKVAWVLIILLVPVVGTVLWFTVGRPRRDDERSPRGSSSRSGGSRSRGPRRPLGPDDDPDFLDGLRRQRDDDDPDARD</sequence>
<feature type="transmembrane region" description="Helical" evidence="7">
    <location>
        <begin position="36"/>
        <end position="57"/>
    </location>
</feature>
<evidence type="ECO:0000256" key="6">
    <source>
        <dbReference type="SAM" id="MobiDB-lite"/>
    </source>
</evidence>
<dbReference type="GO" id="GO:0005886">
    <property type="term" value="C:plasma membrane"/>
    <property type="evidence" value="ECO:0007669"/>
    <property type="project" value="UniProtKB-SubCell"/>
</dbReference>
<evidence type="ECO:0000313" key="9">
    <source>
        <dbReference type="EMBL" id="CAB4905186.1"/>
    </source>
</evidence>
<protein>
    <submittedName>
        <fullName evidence="9">Unannotated protein</fullName>
    </submittedName>
</protein>
<keyword evidence="3 7" id="KW-0812">Transmembrane</keyword>
<feature type="region of interest" description="Disordered" evidence="6">
    <location>
        <begin position="61"/>
        <end position="112"/>
    </location>
</feature>
<gene>
    <name evidence="9" type="ORF">UFOPK3516_01147</name>
</gene>
<evidence type="ECO:0000256" key="5">
    <source>
        <dbReference type="ARBA" id="ARBA00023136"/>
    </source>
</evidence>
<accession>A0A6J7GDU3</accession>
<evidence type="ECO:0000256" key="4">
    <source>
        <dbReference type="ARBA" id="ARBA00022989"/>
    </source>
</evidence>
<proteinExistence type="predicted"/>
<evidence type="ECO:0000256" key="1">
    <source>
        <dbReference type="ARBA" id="ARBA00004651"/>
    </source>
</evidence>
<keyword evidence="2" id="KW-1003">Cell membrane</keyword>
<dbReference type="Pfam" id="PF13396">
    <property type="entry name" value="PLDc_N"/>
    <property type="match status" value="1"/>
</dbReference>
<dbReference type="InterPro" id="IPR027379">
    <property type="entry name" value="CLS_N"/>
</dbReference>
<name>A0A6J7GDU3_9ZZZZ</name>
<feature type="compositionally biased region" description="Low complexity" evidence="6">
    <location>
        <begin position="69"/>
        <end position="80"/>
    </location>
</feature>
<reference evidence="9" key="1">
    <citation type="submission" date="2020-05" db="EMBL/GenBank/DDBJ databases">
        <authorList>
            <person name="Chiriac C."/>
            <person name="Salcher M."/>
            <person name="Ghai R."/>
            <person name="Kavagutti S V."/>
        </authorList>
    </citation>
    <scope>NUCLEOTIDE SEQUENCE</scope>
</reference>
<organism evidence="9">
    <name type="scientific">freshwater metagenome</name>
    <dbReference type="NCBI Taxonomy" id="449393"/>
    <lineage>
        <taxon>unclassified sequences</taxon>
        <taxon>metagenomes</taxon>
        <taxon>ecological metagenomes</taxon>
    </lineage>
</organism>